<dbReference type="PANTHER" id="PTHR31286:SF178">
    <property type="entry name" value="DUF4283 DOMAIN-CONTAINING PROTEIN"/>
    <property type="match status" value="1"/>
</dbReference>
<organism evidence="4 5">
    <name type="scientific">Camelina sativa</name>
    <name type="common">False flax</name>
    <name type="synonym">Myagrum sativum</name>
    <dbReference type="NCBI Taxonomy" id="90675"/>
    <lineage>
        <taxon>Eukaryota</taxon>
        <taxon>Viridiplantae</taxon>
        <taxon>Streptophyta</taxon>
        <taxon>Embryophyta</taxon>
        <taxon>Tracheophyta</taxon>
        <taxon>Spermatophyta</taxon>
        <taxon>Magnoliopsida</taxon>
        <taxon>eudicotyledons</taxon>
        <taxon>Gunneridae</taxon>
        <taxon>Pentapetalae</taxon>
        <taxon>rosids</taxon>
        <taxon>malvids</taxon>
        <taxon>Brassicales</taxon>
        <taxon>Brassicaceae</taxon>
        <taxon>Camelineae</taxon>
        <taxon>Camelina</taxon>
    </lineage>
</organism>
<evidence type="ECO:0000256" key="1">
    <source>
        <dbReference type="SAM" id="MobiDB-lite"/>
    </source>
</evidence>
<reference evidence="4" key="1">
    <citation type="journal article" date="2014" name="Nat. Commun.">
        <title>The emerging biofuel crop Camelina sativa retains a highly undifferentiated hexaploid genome structure.</title>
        <authorList>
            <person name="Kagale S."/>
            <person name="Koh C."/>
            <person name="Nixon J."/>
            <person name="Bollina V."/>
            <person name="Clarke W.E."/>
            <person name="Tuteja R."/>
            <person name="Spillane C."/>
            <person name="Robinson S.J."/>
            <person name="Links M.G."/>
            <person name="Clarke C."/>
            <person name="Higgins E.E."/>
            <person name="Huebert T."/>
            <person name="Sharpe A.G."/>
            <person name="Parkin I.A."/>
        </authorList>
    </citation>
    <scope>NUCLEOTIDE SEQUENCE [LARGE SCALE GENOMIC DNA]</scope>
    <source>
        <strain evidence="4">cv. DH55</strain>
    </source>
</reference>
<evidence type="ECO:0000259" key="2">
    <source>
        <dbReference type="Pfam" id="PF14111"/>
    </source>
</evidence>
<dbReference type="InterPro" id="IPR025558">
    <property type="entry name" value="DUF4283"/>
</dbReference>
<keyword evidence="4" id="KW-1185">Reference proteome</keyword>
<feature type="domain" description="Zinc knuckle CX2CX4HX4C" evidence="3">
    <location>
        <begin position="170"/>
        <end position="214"/>
    </location>
</feature>
<feature type="compositionally biased region" description="Gly residues" evidence="1">
    <location>
        <begin position="265"/>
        <end position="277"/>
    </location>
</feature>
<dbReference type="PANTHER" id="PTHR31286">
    <property type="entry name" value="GLYCINE-RICH CELL WALL STRUCTURAL PROTEIN 1.8-LIKE"/>
    <property type="match status" value="1"/>
</dbReference>
<feature type="domain" description="DUF4283" evidence="2">
    <location>
        <begin position="40"/>
        <end position="117"/>
    </location>
</feature>
<dbReference type="Pfam" id="PF14111">
    <property type="entry name" value="DUF4283"/>
    <property type="match status" value="1"/>
</dbReference>
<dbReference type="InterPro" id="IPR025836">
    <property type="entry name" value="Zn_knuckle_CX2CX4HX4C"/>
</dbReference>
<reference evidence="5" key="2">
    <citation type="submission" date="2025-08" db="UniProtKB">
        <authorList>
            <consortium name="RefSeq"/>
        </authorList>
    </citation>
    <scope>IDENTIFICATION</scope>
    <source>
        <tissue evidence="5">Leaf</tissue>
    </source>
</reference>
<dbReference type="Proteomes" id="UP000694864">
    <property type="component" value="Chromosome 17"/>
</dbReference>
<evidence type="ECO:0000313" key="4">
    <source>
        <dbReference type="Proteomes" id="UP000694864"/>
    </source>
</evidence>
<evidence type="ECO:0000313" key="5">
    <source>
        <dbReference type="RefSeq" id="XP_010479035.1"/>
    </source>
</evidence>
<proteinExistence type="predicted"/>
<feature type="compositionally biased region" description="Basic residues" evidence="1">
    <location>
        <begin position="280"/>
        <end position="294"/>
    </location>
</feature>
<dbReference type="Pfam" id="PF14392">
    <property type="entry name" value="zf-CCHC_4"/>
    <property type="match status" value="1"/>
</dbReference>
<feature type="region of interest" description="Disordered" evidence="1">
    <location>
        <begin position="241"/>
        <end position="330"/>
    </location>
</feature>
<evidence type="ECO:0000259" key="3">
    <source>
        <dbReference type="Pfam" id="PF14392"/>
    </source>
</evidence>
<dbReference type="GeneID" id="104757938"/>
<sequence length="372" mass="41183">MVNHEIIVRVLSEKVSGSSGKLKIKVPRFDNSALIQGYAKTLIGRCMNPAMQDMKALLFMLPKIWKIEERVVGADLGMGRFQFDFDQEEDILEVLKMEPYHFDHWMLSLVRWEPVVDHMYPYLIKFWVRMMGVPLHFWADETFRSIGSDLGEVVEVDIDNGRVQFLFDGFKPLVFEAAVEFHSGEETLVILRYERLYGYCRWCFRLCHDVSYCPLFGNNGKQAQASGTDPRPEDKLQSYKGAVASGSNSGSSSGVRGSGAPQGSAVGGGRGAGGGQADGHRHKQGFGHKSKRGRRDFQPKEQVAQQASMAGTTVPVVGEGVGPAQGTDGDVTEQPILDAFLDSATEEVAVPLFVEVPSGEDKRVCKNLFLLL</sequence>
<gene>
    <name evidence="5" type="primary">LOC104757938</name>
</gene>
<accession>A0ABM0X109</accession>
<name>A0ABM0X109_CAMSA</name>
<dbReference type="InterPro" id="IPR040256">
    <property type="entry name" value="At4g02000-like"/>
</dbReference>
<feature type="compositionally biased region" description="Low complexity" evidence="1">
    <location>
        <begin position="241"/>
        <end position="264"/>
    </location>
</feature>
<protein>
    <submittedName>
        <fullName evidence="5">Uncharacterized protein LOC104757938</fullName>
    </submittedName>
</protein>
<dbReference type="RefSeq" id="XP_010479035.1">
    <property type="nucleotide sequence ID" value="XM_010480733.2"/>
</dbReference>